<evidence type="ECO:0000313" key="2">
    <source>
        <dbReference type="Proteomes" id="UP000565613"/>
    </source>
</evidence>
<comment type="caution">
    <text evidence="1">The sequence shown here is derived from an EMBL/GenBank/DDBJ whole genome shotgun (WGS) entry which is preliminary data.</text>
</comment>
<dbReference type="EMBL" id="JABAGR010000002">
    <property type="protein sequence ID" value="NMF25243.1"/>
    <property type="molecule type" value="Genomic_DNA"/>
</dbReference>
<dbReference type="Proteomes" id="UP000565613">
    <property type="component" value="Unassembled WGS sequence"/>
</dbReference>
<sequence>MADNLIDYARWRGDLDFAERPFNDVDALVLATLSYIDLVGIVPNEAAGGTVGVGAALGELLERSGGDVTPYVRSLATIDAGYLKAVAESRRFGRLRIGRYVDVMDHDRAVQFAAVEVLLPPGSVMGCEGGVRYVSFRGTDLTLAGWREDFMLSFEVTGAQRLAANYLSRALEASATAGEPLMAGGHSKGGNLVSYAVAAMPKTLADHLLRCYSFDGPGLDGRVVERDARDAIGDRFVRYQPAYSVIGQLFDRADEPRTYVASTGSGMLQHDPLTWRVLPSGFVLTGGLDPDAAAFDAALDEWMGPVDMGERERFTNEFFDILSAGGPELTDVTSREGLPKVMTAANGASDQTKRLVWKLVECVVAKQAERTSDVVRRAYEGVVQSARNAASGLAVSLPRRQSHAE</sequence>
<evidence type="ECO:0000313" key="1">
    <source>
        <dbReference type="EMBL" id="NMF25243.1"/>
    </source>
</evidence>
<proteinExistence type="predicted"/>
<organism evidence="1 2">
    <name type="scientific">Parafannyhessea umbonata</name>
    <dbReference type="NCBI Taxonomy" id="604330"/>
    <lineage>
        <taxon>Bacteria</taxon>
        <taxon>Bacillati</taxon>
        <taxon>Actinomycetota</taxon>
        <taxon>Coriobacteriia</taxon>
        <taxon>Coriobacteriales</taxon>
        <taxon>Atopobiaceae</taxon>
        <taxon>Parafannyhessea</taxon>
    </lineage>
</organism>
<gene>
    <name evidence="1" type="ORF">HF885_02120</name>
</gene>
<dbReference type="InterPro" id="IPR029058">
    <property type="entry name" value="AB_hydrolase_fold"/>
</dbReference>
<dbReference type="SUPFAM" id="SSF53474">
    <property type="entry name" value="alpha/beta-Hydrolases"/>
    <property type="match status" value="1"/>
</dbReference>
<dbReference type="RefSeq" id="WP_170103331.1">
    <property type="nucleotide sequence ID" value="NZ_JABAGR010000002.1"/>
</dbReference>
<dbReference type="InterPro" id="IPR024499">
    <property type="entry name" value="Mbeg1-like"/>
</dbReference>
<dbReference type="AlphaFoldDB" id="A0A7X9XZP8"/>
<protein>
    <submittedName>
        <fullName evidence="1">DUF2974 domain-containing protein</fullName>
    </submittedName>
</protein>
<dbReference type="Pfam" id="PF11187">
    <property type="entry name" value="Mbeg1-like"/>
    <property type="match status" value="1"/>
</dbReference>
<name>A0A7X9XZP8_9ACTN</name>
<reference evidence="1 2" key="1">
    <citation type="submission" date="2020-04" db="EMBL/GenBank/DDBJ databases">
        <authorList>
            <person name="Hitch T.C.A."/>
            <person name="Wylensek D."/>
            <person name="Clavel T."/>
        </authorList>
    </citation>
    <scope>NUCLEOTIDE SEQUENCE [LARGE SCALE GENOMIC DNA]</scope>
    <source>
        <strain evidence="1 2">105184</strain>
    </source>
</reference>
<accession>A0A7X9XZP8</accession>